<name>A0A8J6CC52_DIALT</name>
<feature type="compositionally biased region" description="Low complexity" evidence="1">
    <location>
        <begin position="211"/>
        <end position="224"/>
    </location>
</feature>
<sequence length="637" mass="66342">MQQWREASARHRDNLRALDLRDAAHLGDGSDRGEHVLVKCSGANPNAHISKIAGDVRRAWDPELRQYILVLAGDPTTRLEVAADTAHRYLVLELFVPSTTAFSFDVVIATRSCTAPARGTVPRRIAQRRVTFSTSYRTPQLSPLFCKLPIGAVSRGAWVALTLDLDRCARECFCGEVFARLERVAIGARCRLRRVLARRAREDAAEEADGAIEPAGAEQRVAPPSARAAADAAQTTWAMAPAPRMTPRARARARAVHFSALTAGAEPSSAGGRGEIGGACTARGHTTADAAASNVRLTGRLAAAAAAAEWHEARSLRSAPHASPQHATATPPRIESSVSTPLRPSAAAECHAHSNDATDVRCAVAQSPLPLVTRGTQTHDELYLRHASPSGAEPAHGSAGARLGLAASAPKDGTRAIRSDGVLSGGCGGGDVSQRAEREALDATAARCVHAAREIADAEARRASCGAGRASMPQPAGRRAASSWPSSPIARRDSLHGISGGTSVTETHADTCASRPPQRAVVQPSCTPSPGTAPREGAWAEHGRTHAAQPAGSDVRGEGSRADAPAGHAQGARAAAASTAAEPLEPRGESDALHALLTSESASGSASDSEECVDVAFDPALGCYVEVLTGRCFELLV</sequence>
<feature type="region of interest" description="Disordered" evidence="1">
    <location>
        <begin position="463"/>
        <end position="588"/>
    </location>
</feature>
<feature type="compositionally biased region" description="Low complexity" evidence="1">
    <location>
        <begin position="562"/>
        <end position="581"/>
    </location>
</feature>
<dbReference type="InterPro" id="IPR040441">
    <property type="entry name" value="CFA20/CFAP20DC"/>
</dbReference>
<dbReference type="PANTHER" id="PTHR12458">
    <property type="entry name" value="ORF PROTEIN"/>
    <property type="match status" value="1"/>
</dbReference>
<dbReference type="InterPro" id="IPR007714">
    <property type="entry name" value="CFA20_dom"/>
</dbReference>
<dbReference type="AlphaFoldDB" id="A0A8J6CC52"/>
<comment type="caution">
    <text evidence="3">The sequence shown here is derived from an EMBL/GenBank/DDBJ whole genome shotgun (WGS) entry which is preliminary data.</text>
</comment>
<keyword evidence="4" id="KW-1185">Reference proteome</keyword>
<organism evidence="3 4">
    <name type="scientific">Diacronema lutheri</name>
    <name type="common">Unicellular marine alga</name>
    <name type="synonym">Monochrysis lutheri</name>
    <dbReference type="NCBI Taxonomy" id="2081491"/>
    <lineage>
        <taxon>Eukaryota</taxon>
        <taxon>Haptista</taxon>
        <taxon>Haptophyta</taxon>
        <taxon>Pavlovophyceae</taxon>
        <taxon>Pavlovales</taxon>
        <taxon>Pavlovaceae</taxon>
        <taxon>Diacronema</taxon>
    </lineage>
</organism>
<dbReference type="OrthoDB" id="10664976at2759"/>
<evidence type="ECO:0000313" key="4">
    <source>
        <dbReference type="Proteomes" id="UP000751190"/>
    </source>
</evidence>
<protein>
    <recommendedName>
        <fullName evidence="2">CFA20 domain-containing protein</fullName>
    </recommendedName>
</protein>
<reference evidence="3" key="1">
    <citation type="submission" date="2021-05" db="EMBL/GenBank/DDBJ databases">
        <title>The genome of the haptophyte Pavlova lutheri (Diacronema luteri, Pavlovales) - a model for lipid biosynthesis in eukaryotic algae.</title>
        <authorList>
            <person name="Hulatt C.J."/>
            <person name="Posewitz M.C."/>
        </authorList>
    </citation>
    <scope>NUCLEOTIDE SEQUENCE</scope>
    <source>
        <strain evidence="3">NIVA-4/92</strain>
    </source>
</reference>
<evidence type="ECO:0000259" key="2">
    <source>
        <dbReference type="Pfam" id="PF05018"/>
    </source>
</evidence>
<evidence type="ECO:0000313" key="3">
    <source>
        <dbReference type="EMBL" id="KAG8464405.1"/>
    </source>
</evidence>
<feature type="region of interest" description="Disordered" evidence="1">
    <location>
        <begin position="205"/>
        <end position="224"/>
    </location>
</feature>
<accession>A0A8J6CC52</accession>
<evidence type="ECO:0000256" key="1">
    <source>
        <dbReference type="SAM" id="MobiDB-lite"/>
    </source>
</evidence>
<dbReference type="Pfam" id="PF05018">
    <property type="entry name" value="CFA20_dom"/>
    <property type="match status" value="1"/>
</dbReference>
<dbReference type="Proteomes" id="UP000751190">
    <property type="component" value="Unassembled WGS sequence"/>
</dbReference>
<dbReference type="EMBL" id="JAGTXO010000013">
    <property type="protein sequence ID" value="KAG8464405.1"/>
    <property type="molecule type" value="Genomic_DNA"/>
</dbReference>
<gene>
    <name evidence="3" type="ORF">KFE25_003468</name>
</gene>
<feature type="region of interest" description="Disordered" evidence="1">
    <location>
        <begin position="312"/>
        <end position="352"/>
    </location>
</feature>
<proteinExistence type="predicted"/>
<feature type="domain" description="CFA20" evidence="2">
    <location>
        <begin position="40"/>
        <end position="195"/>
    </location>
</feature>